<protein>
    <recommendedName>
        <fullName evidence="2">Peptidase M6-like domain-containing protein</fullName>
    </recommendedName>
</protein>
<gene>
    <name evidence="1" type="ORF">S06H3_06485</name>
</gene>
<comment type="caution">
    <text evidence="1">The sequence shown here is derived from an EMBL/GenBank/DDBJ whole genome shotgun (WGS) entry which is preliminary data.</text>
</comment>
<organism evidence="1">
    <name type="scientific">marine sediment metagenome</name>
    <dbReference type="NCBI Taxonomy" id="412755"/>
    <lineage>
        <taxon>unclassified sequences</taxon>
        <taxon>metagenomes</taxon>
        <taxon>ecological metagenomes</taxon>
    </lineage>
</organism>
<feature type="non-terminal residue" evidence="1">
    <location>
        <position position="205"/>
    </location>
</feature>
<accession>X1KHJ3</accession>
<dbReference type="EMBL" id="BARV01002526">
    <property type="protein sequence ID" value="GAH93085.1"/>
    <property type="molecule type" value="Genomic_DNA"/>
</dbReference>
<name>X1KHJ3_9ZZZZ</name>
<proteinExistence type="predicted"/>
<evidence type="ECO:0008006" key="2">
    <source>
        <dbReference type="Google" id="ProtNLM"/>
    </source>
</evidence>
<reference evidence="1" key="1">
    <citation type="journal article" date="2014" name="Front. Microbiol.">
        <title>High frequency of phylogenetically diverse reductive dehalogenase-homologous genes in deep subseafloor sedimentary metagenomes.</title>
        <authorList>
            <person name="Kawai M."/>
            <person name="Futagami T."/>
            <person name="Toyoda A."/>
            <person name="Takaki Y."/>
            <person name="Nishi S."/>
            <person name="Hori S."/>
            <person name="Arai W."/>
            <person name="Tsubouchi T."/>
            <person name="Morono Y."/>
            <person name="Uchiyama I."/>
            <person name="Ito T."/>
            <person name="Fujiyama A."/>
            <person name="Inagaki F."/>
            <person name="Takami H."/>
        </authorList>
    </citation>
    <scope>NUCLEOTIDE SEQUENCE</scope>
    <source>
        <strain evidence="1">Expedition CK06-06</strain>
    </source>
</reference>
<sequence>MITQIVLIVILLNANPDAAPDSILTINNACNHYKNFKANNIVNQFKQKKFNKTYLRSGTLFWDFEGSNGGFTCTPIWAAWQWGAPPEASAHSGINAWGTYGMGGHYDNYADWRLESPYIVLDPAGACTLSFYHWYIIEAFYDGGNLKVSTDAGTTWSIIHPFEPPGYPCDSASSYNWGIPGEPCFSGDSSSMGWHQAKFLLDDYA</sequence>
<evidence type="ECO:0000313" key="1">
    <source>
        <dbReference type="EMBL" id="GAH93085.1"/>
    </source>
</evidence>
<dbReference type="AlphaFoldDB" id="X1KHJ3"/>